<organism evidence="9 10">
    <name type="scientific">Nitrospirillum viridazoti CBAmc</name>
    <dbReference type="NCBI Taxonomy" id="1441467"/>
    <lineage>
        <taxon>Bacteria</taxon>
        <taxon>Pseudomonadati</taxon>
        <taxon>Pseudomonadota</taxon>
        <taxon>Alphaproteobacteria</taxon>
        <taxon>Rhodospirillales</taxon>
        <taxon>Azospirillaceae</taxon>
        <taxon>Nitrospirillum</taxon>
        <taxon>Nitrospirillum viridazoti</taxon>
    </lineage>
</organism>
<dbReference type="InterPro" id="IPR003838">
    <property type="entry name" value="ABC3_permease_C"/>
</dbReference>
<feature type="domain" description="MacB-like periplasmic core" evidence="8">
    <location>
        <begin position="18"/>
        <end position="230"/>
    </location>
</feature>
<feature type="transmembrane region" description="Helical" evidence="6">
    <location>
        <begin position="258"/>
        <end position="278"/>
    </location>
</feature>
<dbReference type="Pfam" id="PF02687">
    <property type="entry name" value="FtsX"/>
    <property type="match status" value="1"/>
</dbReference>
<dbReference type="EMBL" id="CP022111">
    <property type="protein sequence ID" value="ASG22737.1"/>
    <property type="molecule type" value="Genomic_DNA"/>
</dbReference>
<evidence type="ECO:0000259" key="7">
    <source>
        <dbReference type="Pfam" id="PF02687"/>
    </source>
</evidence>
<protein>
    <submittedName>
        <fullName evidence="9">ABC transporter permease</fullName>
    </submittedName>
</protein>
<feature type="transmembrane region" description="Helical" evidence="6">
    <location>
        <begin position="348"/>
        <end position="370"/>
    </location>
</feature>
<keyword evidence="5 6" id="KW-0472">Membrane</keyword>
<keyword evidence="10" id="KW-1185">Reference proteome</keyword>
<dbReference type="PANTHER" id="PTHR43738">
    <property type="entry name" value="ABC TRANSPORTER, MEMBRANE PROTEIN"/>
    <property type="match status" value="1"/>
</dbReference>
<sequence>MSDLYLLWRNLFRRKLRTFLMMLAIFVAFVIYGVLGSIHYAFEHGVDSSADNRLVVVNKITFIQPLPYAYVGKIAAIKGVKNLTFANWFGGYYQDARNQIGTFAVDPESYLRIYRDDLRIDPAARDAFIHDRTSMVVGEAIATKYGWKVGDRIPINSNIFTNKTDGSHTWELTVAGIAYAAKESFNTSFIIFQYENFNESKTFGKDTVGWITLETDSAAVNDKVAATIDDLFANSTAETNTQSEKAFGKAFLAQLGNIALIITLVVGAAFATILMIVGNTMVMAVRERTKEIAVLKTLGFPSWRIWRQVLGESVLLSLLGGVPGLLVAGLLVTLLSKLASGAIPGLALTLPVAGLGVAFMLLLGVVTGFLPAWNALRLNIVTALGRL</sequence>
<keyword evidence="4 6" id="KW-1133">Transmembrane helix</keyword>
<evidence type="ECO:0000256" key="6">
    <source>
        <dbReference type="SAM" id="Phobius"/>
    </source>
</evidence>
<evidence type="ECO:0000256" key="5">
    <source>
        <dbReference type="ARBA" id="ARBA00023136"/>
    </source>
</evidence>
<dbReference type="GO" id="GO:0005886">
    <property type="term" value="C:plasma membrane"/>
    <property type="evidence" value="ECO:0007669"/>
    <property type="project" value="UniProtKB-SubCell"/>
</dbReference>
<proteinExistence type="predicted"/>
<reference evidence="9 10" key="1">
    <citation type="submission" date="2017-06" db="EMBL/GenBank/DDBJ databases">
        <title>Complete genome sequence of Nitrospirillum amazonense strain CBAmC, an endophytic nitrogen-fixing and plant growth-promoting bacterium, isolated from sugarcane.</title>
        <authorList>
            <person name="Schwab S."/>
            <person name="dos Santos Teixeira K.R."/>
            <person name="Simoes Araujo J.L."/>
            <person name="Soares Vidal M."/>
            <person name="Borges de Freitas H.R."/>
            <person name="Rivello Crivelaro A.L."/>
            <person name="Bueno de Camargo Nunes A."/>
            <person name="dos Santos C.M."/>
            <person name="Palmeira da Silva Rosa D."/>
            <person name="da Silva Padilha D."/>
            <person name="da Silva E."/>
            <person name="Araujo Terra L."/>
            <person name="Soares Mendes V."/>
            <person name="Farinelli L."/>
            <person name="Magalhaes Cruz L."/>
            <person name="Baldani J.I."/>
        </authorList>
    </citation>
    <scope>NUCLEOTIDE SEQUENCE [LARGE SCALE GENOMIC DNA]</scope>
    <source>
        <strain evidence="9 10">CBAmC</strain>
    </source>
</reference>
<dbReference type="InterPro" id="IPR025857">
    <property type="entry name" value="MacB_PCD"/>
</dbReference>
<name>A0A248JVJ5_9PROT</name>
<keyword evidence="3 6" id="KW-0812">Transmembrane</keyword>
<feature type="transmembrane region" description="Helical" evidence="6">
    <location>
        <begin position="314"/>
        <end position="336"/>
    </location>
</feature>
<evidence type="ECO:0000256" key="1">
    <source>
        <dbReference type="ARBA" id="ARBA00004651"/>
    </source>
</evidence>
<feature type="domain" description="ABC3 transporter permease C-terminal" evidence="7">
    <location>
        <begin position="266"/>
        <end position="380"/>
    </location>
</feature>
<accession>A0A248JVJ5</accession>
<comment type="subcellular location">
    <subcellularLocation>
        <location evidence="1">Cell membrane</location>
        <topology evidence="1">Multi-pass membrane protein</topology>
    </subcellularLocation>
</comment>
<dbReference type="RefSeq" id="WP_088873287.1">
    <property type="nucleotide sequence ID" value="NZ_CP022111.1"/>
</dbReference>
<dbReference type="KEGG" id="nao:Y958_17655"/>
<evidence type="ECO:0000256" key="2">
    <source>
        <dbReference type="ARBA" id="ARBA00022475"/>
    </source>
</evidence>
<keyword evidence="2" id="KW-1003">Cell membrane</keyword>
<evidence type="ECO:0000259" key="8">
    <source>
        <dbReference type="Pfam" id="PF12704"/>
    </source>
</evidence>
<evidence type="ECO:0000256" key="4">
    <source>
        <dbReference type="ARBA" id="ARBA00022989"/>
    </source>
</evidence>
<evidence type="ECO:0000313" key="10">
    <source>
        <dbReference type="Proteomes" id="UP000197153"/>
    </source>
</evidence>
<gene>
    <name evidence="9" type="ORF">Y958_17655</name>
</gene>
<dbReference type="Proteomes" id="UP000197153">
    <property type="component" value="Chromosome 2"/>
</dbReference>
<feature type="transmembrane region" description="Helical" evidence="6">
    <location>
        <begin position="20"/>
        <end position="42"/>
    </location>
</feature>
<dbReference type="AlphaFoldDB" id="A0A248JVJ5"/>
<dbReference type="Pfam" id="PF12704">
    <property type="entry name" value="MacB_PCD"/>
    <property type="match status" value="1"/>
</dbReference>
<evidence type="ECO:0000256" key="3">
    <source>
        <dbReference type="ARBA" id="ARBA00022692"/>
    </source>
</evidence>
<dbReference type="PANTHER" id="PTHR43738:SF3">
    <property type="entry name" value="ABC TRANSPORTER PERMEASE"/>
    <property type="match status" value="1"/>
</dbReference>
<dbReference type="InterPro" id="IPR051125">
    <property type="entry name" value="ABC-4/HrtB_transporter"/>
</dbReference>
<evidence type="ECO:0000313" key="9">
    <source>
        <dbReference type="EMBL" id="ASG22737.1"/>
    </source>
</evidence>